<dbReference type="EMBL" id="JBBJBU010000001">
    <property type="protein sequence ID" value="KAK7208606.1"/>
    <property type="molecule type" value="Genomic_DNA"/>
</dbReference>
<evidence type="ECO:0000313" key="2">
    <source>
        <dbReference type="EMBL" id="KAK7208606.1"/>
    </source>
</evidence>
<protein>
    <submittedName>
        <fullName evidence="2">Uncharacterized protein</fullName>
    </submittedName>
</protein>
<sequence>MGQWRLANYRNSLICFGILFTLSVTSSHFADWFTETCDLLPRHLPNRNLASRTLRVMSAICHLTARDVIHNILNTDNSLSCLDLLNRSGACKSRHSVPSSKQTTSNKQQTQPPENPGYRRSGRWSVLSNDRRVTKSSPKPRSKPRRQPWVCLLGSLSALQTLLLAAPHRPSTPLA</sequence>
<feature type="region of interest" description="Disordered" evidence="1">
    <location>
        <begin position="93"/>
        <end position="146"/>
    </location>
</feature>
<organism evidence="2 3">
    <name type="scientific">Myxozyma melibiosi</name>
    <dbReference type="NCBI Taxonomy" id="54550"/>
    <lineage>
        <taxon>Eukaryota</taxon>
        <taxon>Fungi</taxon>
        <taxon>Dikarya</taxon>
        <taxon>Ascomycota</taxon>
        <taxon>Saccharomycotina</taxon>
        <taxon>Lipomycetes</taxon>
        <taxon>Lipomycetales</taxon>
        <taxon>Lipomycetaceae</taxon>
        <taxon>Myxozyma</taxon>
    </lineage>
</organism>
<accession>A0ABR1FFK8</accession>
<comment type="caution">
    <text evidence="2">The sequence shown here is derived from an EMBL/GenBank/DDBJ whole genome shotgun (WGS) entry which is preliminary data.</text>
</comment>
<name>A0ABR1FFK8_9ASCO</name>
<dbReference type="RefSeq" id="XP_064771639.1">
    <property type="nucleotide sequence ID" value="XM_064915216.1"/>
</dbReference>
<proteinExistence type="predicted"/>
<keyword evidence="3" id="KW-1185">Reference proteome</keyword>
<dbReference type="GeneID" id="90040728"/>
<dbReference type="Proteomes" id="UP001498771">
    <property type="component" value="Unassembled WGS sequence"/>
</dbReference>
<evidence type="ECO:0000313" key="3">
    <source>
        <dbReference type="Proteomes" id="UP001498771"/>
    </source>
</evidence>
<gene>
    <name evidence="2" type="ORF">BZA70DRAFT_56844</name>
</gene>
<evidence type="ECO:0000256" key="1">
    <source>
        <dbReference type="SAM" id="MobiDB-lite"/>
    </source>
</evidence>
<reference evidence="2 3" key="1">
    <citation type="submission" date="2024-03" db="EMBL/GenBank/DDBJ databases">
        <title>Genome-scale model development and genomic sequencing of the oleaginous clade Lipomyces.</title>
        <authorList>
            <consortium name="Lawrence Berkeley National Laboratory"/>
            <person name="Czajka J.J."/>
            <person name="Han Y."/>
            <person name="Kim J."/>
            <person name="Mondo S.J."/>
            <person name="Hofstad B.A."/>
            <person name="Robles A."/>
            <person name="Haridas S."/>
            <person name="Riley R."/>
            <person name="LaButti K."/>
            <person name="Pangilinan J."/>
            <person name="Andreopoulos W."/>
            <person name="Lipzen A."/>
            <person name="Yan J."/>
            <person name="Wang M."/>
            <person name="Ng V."/>
            <person name="Grigoriev I.V."/>
            <person name="Spatafora J.W."/>
            <person name="Magnuson J.K."/>
            <person name="Baker S.E."/>
            <person name="Pomraning K.R."/>
        </authorList>
    </citation>
    <scope>NUCLEOTIDE SEQUENCE [LARGE SCALE GENOMIC DNA]</scope>
    <source>
        <strain evidence="2 3">Phaff 52-87</strain>
    </source>
</reference>
<feature type="compositionally biased region" description="Low complexity" evidence="1">
    <location>
        <begin position="98"/>
        <end position="112"/>
    </location>
</feature>